<comment type="caution">
    <text evidence="2">The sequence shown here is derived from an EMBL/GenBank/DDBJ whole genome shotgun (WGS) entry which is preliminary data.</text>
</comment>
<evidence type="ECO:0000313" key="3">
    <source>
        <dbReference type="Proteomes" id="UP001189429"/>
    </source>
</evidence>
<gene>
    <name evidence="2" type="ORF">PCOR1329_LOCUS80668</name>
</gene>
<accession>A0ABN9XX63</accession>
<proteinExistence type="predicted"/>
<feature type="region of interest" description="Disordered" evidence="1">
    <location>
        <begin position="102"/>
        <end position="158"/>
    </location>
</feature>
<protein>
    <submittedName>
        <fullName evidence="2">Uncharacterized protein</fullName>
    </submittedName>
</protein>
<feature type="compositionally biased region" description="Basic and acidic residues" evidence="1">
    <location>
        <begin position="302"/>
        <end position="313"/>
    </location>
</feature>
<evidence type="ECO:0000313" key="2">
    <source>
        <dbReference type="EMBL" id="CAK0904719.1"/>
    </source>
</evidence>
<reference evidence="2" key="1">
    <citation type="submission" date="2023-10" db="EMBL/GenBank/DDBJ databases">
        <authorList>
            <person name="Chen Y."/>
            <person name="Shah S."/>
            <person name="Dougan E. K."/>
            <person name="Thang M."/>
            <person name="Chan C."/>
        </authorList>
    </citation>
    <scope>NUCLEOTIDE SEQUENCE [LARGE SCALE GENOMIC DNA]</scope>
</reference>
<sequence length="313" mass="33666">VTPQPKPPAKLFPGALDSLQRLIESTAAREGMSTTEAAPANDESEDPRDTMGASACSDGSRMEDDEVEPNEGDGAMGETAESALAQTAQPIFAKATVAATGEEISKGDGKGKDVNAAMQSGRGDGKGKDVSAAPQSGKGGGTGKDVNVALQNGKGDGKYGNAYHVVPRPSAAGDLPDTVVKANNGDVQLAPEVLKKLEDEEKAEWVMVNSNTHRNDNMVFSRQTNEKKKRPSEVPEHLIDKLKNNKTELFHAWCNSDKDWGNVSVHYKRIRIREIRSKMKYGFRHRAQLATTRGDGEQGAQRSEKVIADKLAR</sequence>
<evidence type="ECO:0000256" key="1">
    <source>
        <dbReference type="SAM" id="MobiDB-lite"/>
    </source>
</evidence>
<feature type="region of interest" description="Disordered" evidence="1">
    <location>
        <begin position="290"/>
        <end position="313"/>
    </location>
</feature>
<name>A0ABN9XX63_9DINO</name>
<feature type="non-terminal residue" evidence="2">
    <location>
        <position position="313"/>
    </location>
</feature>
<dbReference type="EMBL" id="CAUYUJ010021451">
    <property type="protein sequence ID" value="CAK0904719.1"/>
    <property type="molecule type" value="Genomic_DNA"/>
</dbReference>
<feature type="region of interest" description="Disordered" evidence="1">
    <location>
        <begin position="25"/>
        <end position="87"/>
    </location>
</feature>
<feature type="compositionally biased region" description="Basic and acidic residues" evidence="1">
    <location>
        <begin position="103"/>
        <end position="113"/>
    </location>
</feature>
<dbReference type="Proteomes" id="UP001189429">
    <property type="component" value="Unassembled WGS sequence"/>
</dbReference>
<keyword evidence="3" id="KW-1185">Reference proteome</keyword>
<organism evidence="2 3">
    <name type="scientific">Prorocentrum cordatum</name>
    <dbReference type="NCBI Taxonomy" id="2364126"/>
    <lineage>
        <taxon>Eukaryota</taxon>
        <taxon>Sar</taxon>
        <taxon>Alveolata</taxon>
        <taxon>Dinophyceae</taxon>
        <taxon>Prorocentrales</taxon>
        <taxon>Prorocentraceae</taxon>
        <taxon>Prorocentrum</taxon>
    </lineage>
</organism>
<feature type="non-terminal residue" evidence="2">
    <location>
        <position position="1"/>
    </location>
</feature>